<evidence type="ECO:0000313" key="1">
    <source>
        <dbReference type="EMBL" id="KAL1257984.1"/>
    </source>
</evidence>
<dbReference type="EMBL" id="JAYMGO010000017">
    <property type="protein sequence ID" value="KAL1257984.1"/>
    <property type="molecule type" value="Genomic_DNA"/>
</dbReference>
<gene>
    <name evidence="1" type="ORF">QQF64_011228</name>
</gene>
<protein>
    <submittedName>
        <fullName evidence="1">Uncharacterized protein</fullName>
    </submittedName>
</protein>
<comment type="caution">
    <text evidence="1">The sequence shown here is derived from an EMBL/GenBank/DDBJ whole genome shotgun (WGS) entry which is preliminary data.</text>
</comment>
<evidence type="ECO:0000313" key="2">
    <source>
        <dbReference type="Proteomes" id="UP001558613"/>
    </source>
</evidence>
<sequence>MALNTFTFQADRAEKSDQRTHGHLDALEQQVIDLQDRSRRNNLRLLGLPEGAEKDDPIGFLKRLLPRWLPSLSLTG</sequence>
<dbReference type="Proteomes" id="UP001558613">
    <property type="component" value="Unassembled WGS sequence"/>
</dbReference>
<organism evidence="1 2">
    <name type="scientific">Cirrhinus molitorella</name>
    <name type="common">mud carp</name>
    <dbReference type="NCBI Taxonomy" id="172907"/>
    <lineage>
        <taxon>Eukaryota</taxon>
        <taxon>Metazoa</taxon>
        <taxon>Chordata</taxon>
        <taxon>Craniata</taxon>
        <taxon>Vertebrata</taxon>
        <taxon>Euteleostomi</taxon>
        <taxon>Actinopterygii</taxon>
        <taxon>Neopterygii</taxon>
        <taxon>Teleostei</taxon>
        <taxon>Ostariophysi</taxon>
        <taxon>Cypriniformes</taxon>
        <taxon>Cyprinidae</taxon>
        <taxon>Labeoninae</taxon>
        <taxon>Labeonini</taxon>
        <taxon>Cirrhinus</taxon>
    </lineage>
</organism>
<proteinExistence type="predicted"/>
<dbReference type="Gene3D" id="3.30.70.1820">
    <property type="entry name" value="L1 transposable element, RRM domain"/>
    <property type="match status" value="1"/>
</dbReference>
<keyword evidence="2" id="KW-1185">Reference proteome</keyword>
<name>A0ABR3M209_9TELE</name>
<accession>A0ABR3M209</accession>
<reference evidence="1 2" key="1">
    <citation type="submission" date="2023-09" db="EMBL/GenBank/DDBJ databases">
        <authorList>
            <person name="Wang M."/>
        </authorList>
    </citation>
    <scope>NUCLEOTIDE SEQUENCE [LARGE SCALE GENOMIC DNA]</scope>
    <source>
        <strain evidence="1">GT-2023</strain>
        <tissue evidence="1">Liver</tissue>
    </source>
</reference>